<evidence type="ECO:0000313" key="2">
    <source>
        <dbReference type="EMBL" id="AJE18844.1"/>
    </source>
</evidence>
<evidence type="ECO:0000313" key="4">
    <source>
        <dbReference type="Proteomes" id="UP000005536"/>
    </source>
</evidence>
<keyword evidence="1" id="KW-0812">Transmembrane</keyword>
<keyword evidence="1" id="KW-0472">Membrane</keyword>
<proteinExistence type="predicted"/>
<sequence length="148" mass="17187">MKFLSFLTLFVLLMQPFTYGFYKALCWQFEGRLKKRGRRLLCLALFAFGNGLIILSLLRLWHGSFRLTALWMVLLLYTGFAALFVWLLKLLLRQRVADEKLRRILRIAAPAAVASLFCLSLYNAYLPRPSATTAWYWTNLWPNLCASA</sequence>
<dbReference type="EMBL" id="ADBF01000254">
    <property type="protein sequence ID" value="EFE48455.1"/>
    <property type="molecule type" value="Genomic_DNA"/>
</dbReference>
<evidence type="ECO:0000256" key="1">
    <source>
        <dbReference type="SAM" id="Phobius"/>
    </source>
</evidence>
<dbReference type="EMBL" id="CP007726">
    <property type="protein sequence ID" value="AJE18844.1"/>
    <property type="molecule type" value="Genomic_DNA"/>
</dbReference>
<dbReference type="STRING" id="546263.NELON_08040"/>
<dbReference type="Proteomes" id="UP000031392">
    <property type="component" value="Chromosome"/>
</dbReference>
<feature type="transmembrane region" description="Helical" evidence="1">
    <location>
        <begin position="6"/>
        <end position="28"/>
    </location>
</feature>
<evidence type="ECO:0000313" key="3">
    <source>
        <dbReference type="EMBL" id="EFE48455.1"/>
    </source>
</evidence>
<dbReference type="Proteomes" id="UP000005536">
    <property type="component" value="Unassembled WGS sequence"/>
</dbReference>
<dbReference type="KEGG" id="nel:NELON_08040"/>
<gene>
    <name evidence="3" type="ORF">NEIELOOT_02812</name>
    <name evidence="2" type="ORF">NELON_08040</name>
</gene>
<dbReference type="AlphaFoldDB" id="D4DUL7"/>
<protein>
    <submittedName>
        <fullName evidence="3">Uncharacterized protein</fullName>
    </submittedName>
</protein>
<name>D4DUL7_NEIEG</name>
<feature type="transmembrane region" description="Helical" evidence="1">
    <location>
        <begin position="68"/>
        <end position="92"/>
    </location>
</feature>
<accession>D4DUL7</accession>
<feature type="transmembrane region" description="Helical" evidence="1">
    <location>
        <begin position="40"/>
        <end position="62"/>
    </location>
</feature>
<feature type="transmembrane region" description="Helical" evidence="1">
    <location>
        <begin position="104"/>
        <end position="125"/>
    </location>
</feature>
<dbReference type="RefSeq" id="WP_003775038.1">
    <property type="nucleotide sequence ID" value="NZ_CP007726.1"/>
</dbReference>
<reference evidence="2" key="2">
    <citation type="journal article" date="2015" name="PLoS Genet.">
        <title>Common Cell Shape Evolution of Two Nasopharyngeal Pathogens.</title>
        <authorList>
            <person name="Veyrier F.J."/>
            <person name="Biais N."/>
            <person name="Morales P."/>
            <person name="Belkacem N."/>
            <person name="Guilhen C."/>
            <person name="Ranjeva S."/>
            <person name="Sismeiro O."/>
            <person name="Pehau-Arnaudet G."/>
            <person name="Rocha E.P."/>
            <person name="Werts C."/>
            <person name="Taha M.K."/>
            <person name="Boneca I.G."/>
        </authorList>
    </citation>
    <scope>NUCLEOTIDE SEQUENCE [LARGE SCALE GENOMIC DNA]</scope>
    <source>
        <strain evidence="2">ATCC 29315</strain>
    </source>
</reference>
<reference evidence="3 4" key="1">
    <citation type="submission" date="2010-02" db="EMBL/GenBank/DDBJ databases">
        <authorList>
            <person name="Weinstock G."/>
            <person name="Sodergren E."/>
            <person name="Clifton S."/>
            <person name="Fulton L."/>
            <person name="Fulton B."/>
            <person name="Courtney L."/>
            <person name="Fronick C."/>
            <person name="Harrison M."/>
            <person name="Strong C."/>
            <person name="Farmer C."/>
            <person name="Delahaunty K."/>
            <person name="Markovic C."/>
            <person name="Hall O."/>
            <person name="Minx P."/>
            <person name="Tomlinson C."/>
            <person name="Mitreva M."/>
            <person name="Nelson J."/>
            <person name="Hou S."/>
            <person name="Wollam A."/>
            <person name="Pepin K.H."/>
            <person name="Johnson M."/>
            <person name="Bhonagiri V."/>
            <person name="Zhang X."/>
            <person name="Suruliraj S."/>
            <person name="Warren W."/>
            <person name="Chinwalla A."/>
            <person name="Mardis E.R."/>
            <person name="Wilson R.K."/>
        </authorList>
    </citation>
    <scope>NUCLEOTIDE SEQUENCE [LARGE SCALE GENOMIC DNA]</scope>
    <source>
        <strain evidence="3 4">ATCC 29315</strain>
    </source>
</reference>
<keyword evidence="5" id="KW-1185">Reference proteome</keyword>
<dbReference type="HOGENOM" id="CLU_1756898_0_0_4"/>
<organism evidence="3 4">
    <name type="scientific">Neisseria elongata subsp. glycolytica ATCC 29315</name>
    <dbReference type="NCBI Taxonomy" id="546263"/>
    <lineage>
        <taxon>Bacteria</taxon>
        <taxon>Pseudomonadati</taxon>
        <taxon>Pseudomonadota</taxon>
        <taxon>Betaproteobacteria</taxon>
        <taxon>Neisseriales</taxon>
        <taxon>Neisseriaceae</taxon>
        <taxon>Neisseria</taxon>
    </lineage>
</organism>
<keyword evidence="1" id="KW-1133">Transmembrane helix</keyword>
<evidence type="ECO:0000313" key="5">
    <source>
        <dbReference type="Proteomes" id="UP000031392"/>
    </source>
</evidence>
<dbReference type="PATRIC" id="fig|546263.7.peg.1719"/>